<feature type="transmembrane region" description="Helical" evidence="1">
    <location>
        <begin position="12"/>
        <end position="32"/>
    </location>
</feature>
<accession>A0A7J6W156</accession>
<evidence type="ECO:0000313" key="2">
    <source>
        <dbReference type="EMBL" id="KAF5191104.1"/>
    </source>
</evidence>
<sequence length="95" mass="11066">MICSVKCDSGVMVGFIISLVLIFRWAVVITSARNCSDESSQQSSIIYGCLDDVEIKYPFWNLIKPVLKIKDYQWGYHRMYHPQINPPWNQPILKE</sequence>
<evidence type="ECO:0000256" key="1">
    <source>
        <dbReference type="SAM" id="Phobius"/>
    </source>
</evidence>
<organism evidence="2 3">
    <name type="scientific">Thalictrum thalictroides</name>
    <name type="common">Rue-anemone</name>
    <name type="synonym">Anemone thalictroides</name>
    <dbReference type="NCBI Taxonomy" id="46969"/>
    <lineage>
        <taxon>Eukaryota</taxon>
        <taxon>Viridiplantae</taxon>
        <taxon>Streptophyta</taxon>
        <taxon>Embryophyta</taxon>
        <taxon>Tracheophyta</taxon>
        <taxon>Spermatophyta</taxon>
        <taxon>Magnoliopsida</taxon>
        <taxon>Ranunculales</taxon>
        <taxon>Ranunculaceae</taxon>
        <taxon>Thalictroideae</taxon>
        <taxon>Thalictrum</taxon>
    </lineage>
</organism>
<comment type="caution">
    <text evidence="2">The sequence shown here is derived from an EMBL/GenBank/DDBJ whole genome shotgun (WGS) entry which is preliminary data.</text>
</comment>
<keyword evidence="1" id="KW-0472">Membrane</keyword>
<evidence type="ECO:0000313" key="3">
    <source>
        <dbReference type="Proteomes" id="UP000554482"/>
    </source>
</evidence>
<reference evidence="2 3" key="1">
    <citation type="submission" date="2020-06" db="EMBL/GenBank/DDBJ databases">
        <title>Transcriptomic and genomic resources for Thalictrum thalictroides and T. hernandezii: Facilitating candidate gene discovery in an emerging model plant lineage.</title>
        <authorList>
            <person name="Arias T."/>
            <person name="Riano-Pachon D.M."/>
            <person name="Di Stilio V.S."/>
        </authorList>
    </citation>
    <scope>NUCLEOTIDE SEQUENCE [LARGE SCALE GENOMIC DNA]</scope>
    <source>
        <strain evidence="3">cv. WT478/WT964</strain>
        <tissue evidence="2">Leaves</tissue>
    </source>
</reference>
<dbReference type="Proteomes" id="UP000554482">
    <property type="component" value="Unassembled WGS sequence"/>
</dbReference>
<dbReference type="EMBL" id="JABWDY010023211">
    <property type="protein sequence ID" value="KAF5191104.1"/>
    <property type="molecule type" value="Genomic_DNA"/>
</dbReference>
<proteinExistence type="predicted"/>
<feature type="non-terminal residue" evidence="2">
    <location>
        <position position="1"/>
    </location>
</feature>
<gene>
    <name evidence="2" type="ORF">FRX31_019310</name>
</gene>
<protein>
    <submittedName>
        <fullName evidence="2">Uncharacterized protein</fullName>
    </submittedName>
</protein>
<keyword evidence="1" id="KW-1133">Transmembrane helix</keyword>
<dbReference type="AlphaFoldDB" id="A0A7J6W156"/>
<keyword evidence="3" id="KW-1185">Reference proteome</keyword>
<name>A0A7J6W156_THATH</name>
<keyword evidence="1" id="KW-0812">Transmembrane</keyword>